<dbReference type="GO" id="GO:0005840">
    <property type="term" value="C:ribosome"/>
    <property type="evidence" value="ECO:0007669"/>
    <property type="project" value="InterPro"/>
</dbReference>
<dbReference type="EMBL" id="SOAZ01000006">
    <property type="protein sequence ID" value="TDT61598.1"/>
    <property type="molecule type" value="Genomic_DNA"/>
</dbReference>
<keyword evidence="2 5" id="KW-0690">Ribosome biogenesis</keyword>
<evidence type="ECO:0000313" key="9">
    <source>
        <dbReference type="Proteomes" id="UP000295325"/>
    </source>
</evidence>
<dbReference type="AlphaFoldDB" id="A0A4V3ETG4"/>
<evidence type="ECO:0000313" key="8">
    <source>
        <dbReference type="EMBL" id="TDT61598.1"/>
    </source>
</evidence>
<dbReference type="NCBIfam" id="TIGR02273">
    <property type="entry name" value="16S_RimM"/>
    <property type="match status" value="1"/>
</dbReference>
<dbReference type="InterPro" id="IPR011033">
    <property type="entry name" value="PRC_barrel-like_sf"/>
</dbReference>
<dbReference type="PANTHER" id="PTHR33692:SF1">
    <property type="entry name" value="RIBOSOME MATURATION FACTOR RIMM"/>
    <property type="match status" value="1"/>
</dbReference>
<organism evidence="8 9">
    <name type="scientific">Fonticella tunisiensis</name>
    <dbReference type="NCBI Taxonomy" id="1096341"/>
    <lineage>
        <taxon>Bacteria</taxon>
        <taxon>Bacillati</taxon>
        <taxon>Bacillota</taxon>
        <taxon>Clostridia</taxon>
        <taxon>Eubacteriales</taxon>
        <taxon>Clostridiaceae</taxon>
        <taxon>Fonticella</taxon>
    </lineage>
</organism>
<dbReference type="InterPro" id="IPR036976">
    <property type="entry name" value="RimM_N_sf"/>
</dbReference>
<keyword evidence="1 5" id="KW-0963">Cytoplasm</keyword>
<dbReference type="HAMAP" id="MF_00014">
    <property type="entry name" value="Ribosome_mat_RimM"/>
    <property type="match status" value="1"/>
</dbReference>
<dbReference type="OrthoDB" id="9810331at2"/>
<dbReference type="Proteomes" id="UP000295325">
    <property type="component" value="Unassembled WGS sequence"/>
</dbReference>
<dbReference type="Pfam" id="PF01782">
    <property type="entry name" value="RimM"/>
    <property type="match status" value="1"/>
</dbReference>
<dbReference type="Gene3D" id="2.30.30.240">
    <property type="entry name" value="PRC-barrel domain"/>
    <property type="match status" value="1"/>
</dbReference>
<comment type="caution">
    <text evidence="8">The sequence shown here is derived from an EMBL/GenBank/DDBJ whole genome shotgun (WGS) entry which is preliminary data.</text>
</comment>
<comment type="subunit">
    <text evidence="5">Binds ribosomal protein uS19.</text>
</comment>
<reference evidence="8 9" key="1">
    <citation type="submission" date="2019-03" db="EMBL/GenBank/DDBJ databases">
        <title>Genomic Encyclopedia of Type Strains, Phase IV (KMG-IV): sequencing the most valuable type-strain genomes for metagenomic binning, comparative biology and taxonomic classification.</title>
        <authorList>
            <person name="Goeker M."/>
        </authorList>
    </citation>
    <scope>NUCLEOTIDE SEQUENCE [LARGE SCALE GENOMIC DNA]</scope>
    <source>
        <strain evidence="8 9">DSM 24455</strain>
    </source>
</reference>
<evidence type="ECO:0000256" key="4">
    <source>
        <dbReference type="ARBA" id="ARBA00023186"/>
    </source>
</evidence>
<evidence type="ECO:0000256" key="2">
    <source>
        <dbReference type="ARBA" id="ARBA00022517"/>
    </source>
</evidence>
<comment type="domain">
    <text evidence="5">The PRC barrel domain binds ribosomal protein uS19.</text>
</comment>
<comment type="similarity">
    <text evidence="5">Belongs to the RimM family.</text>
</comment>
<gene>
    <name evidence="5" type="primary">rimM</name>
    <name evidence="8" type="ORF">EDD71_10682</name>
</gene>
<name>A0A4V3ETG4_9CLOT</name>
<comment type="function">
    <text evidence="5">An accessory protein needed during the final step in the assembly of 30S ribosomal subunit, possibly for assembly of the head region. Essential for efficient processing of 16S rRNA. May be needed both before and after RbfA during the maturation of 16S rRNA. It has affinity for free ribosomal 30S subunits but not for 70S ribosomes.</text>
</comment>
<dbReference type="Pfam" id="PF24986">
    <property type="entry name" value="PRC_RimM"/>
    <property type="match status" value="1"/>
</dbReference>
<dbReference type="GO" id="GO:0006364">
    <property type="term" value="P:rRNA processing"/>
    <property type="evidence" value="ECO:0007669"/>
    <property type="project" value="UniProtKB-UniRule"/>
</dbReference>
<accession>A0A4V3ETG4</accession>
<evidence type="ECO:0000259" key="6">
    <source>
        <dbReference type="Pfam" id="PF01782"/>
    </source>
</evidence>
<keyword evidence="3 5" id="KW-0698">rRNA processing</keyword>
<evidence type="ECO:0000259" key="7">
    <source>
        <dbReference type="Pfam" id="PF24986"/>
    </source>
</evidence>
<proteinExistence type="inferred from homology"/>
<dbReference type="GO" id="GO:0042274">
    <property type="term" value="P:ribosomal small subunit biogenesis"/>
    <property type="evidence" value="ECO:0007669"/>
    <property type="project" value="UniProtKB-UniRule"/>
</dbReference>
<dbReference type="GO" id="GO:0005737">
    <property type="term" value="C:cytoplasm"/>
    <property type="evidence" value="ECO:0007669"/>
    <property type="project" value="UniProtKB-SubCell"/>
</dbReference>
<dbReference type="InterPro" id="IPR011961">
    <property type="entry name" value="RimM"/>
</dbReference>
<evidence type="ECO:0000256" key="1">
    <source>
        <dbReference type="ARBA" id="ARBA00022490"/>
    </source>
</evidence>
<keyword evidence="9" id="KW-1185">Reference proteome</keyword>
<dbReference type="SUPFAM" id="SSF50447">
    <property type="entry name" value="Translation proteins"/>
    <property type="match status" value="1"/>
</dbReference>
<comment type="subcellular location">
    <subcellularLocation>
        <location evidence="5">Cytoplasm</location>
    </subcellularLocation>
</comment>
<dbReference type="PANTHER" id="PTHR33692">
    <property type="entry name" value="RIBOSOME MATURATION FACTOR RIMM"/>
    <property type="match status" value="1"/>
</dbReference>
<feature type="domain" description="RimM N-terminal" evidence="6">
    <location>
        <begin position="7"/>
        <end position="87"/>
    </location>
</feature>
<evidence type="ECO:0000256" key="3">
    <source>
        <dbReference type="ARBA" id="ARBA00022552"/>
    </source>
</evidence>
<dbReference type="InterPro" id="IPR002676">
    <property type="entry name" value="RimM_N"/>
</dbReference>
<dbReference type="InterPro" id="IPR056792">
    <property type="entry name" value="PRC_RimM"/>
</dbReference>
<dbReference type="RefSeq" id="WP_133627707.1">
    <property type="nucleotide sequence ID" value="NZ_SOAZ01000006.1"/>
</dbReference>
<dbReference type="SUPFAM" id="SSF50346">
    <property type="entry name" value="PRC-barrel domain"/>
    <property type="match status" value="1"/>
</dbReference>
<keyword evidence="4 5" id="KW-0143">Chaperone</keyword>
<dbReference type="InterPro" id="IPR009000">
    <property type="entry name" value="Transl_B-barrel_sf"/>
</dbReference>
<protein>
    <recommendedName>
        <fullName evidence="5">Ribosome maturation factor RimM</fullName>
    </recommendedName>
</protein>
<evidence type="ECO:0000256" key="5">
    <source>
        <dbReference type="HAMAP-Rule" id="MF_00014"/>
    </source>
</evidence>
<dbReference type="GO" id="GO:0043022">
    <property type="term" value="F:ribosome binding"/>
    <property type="evidence" value="ECO:0007669"/>
    <property type="project" value="InterPro"/>
</dbReference>
<sequence length="168" mass="19099">MLQYLKVGQIINTHGIRGEVKVYPLTDDIKRFKKLKYVFIRNGEEYKKVDIEGAKFFKNFVILKLSGIESMSDAEKYKNIYIYVDRENAVKLPDDSYFIADLIGLKVETTEGEELGSITSVFSTGSNDVYEIKSQHGKTILIPAIKDVVKLVDIDNGRMIINLLEGLI</sequence>
<dbReference type="Gene3D" id="2.40.30.60">
    <property type="entry name" value="RimM"/>
    <property type="match status" value="1"/>
</dbReference>
<feature type="domain" description="Ribosome maturation factor RimM PRC barrel" evidence="7">
    <location>
        <begin position="101"/>
        <end position="167"/>
    </location>
</feature>